<feature type="transmembrane region" description="Helical" evidence="1">
    <location>
        <begin position="7"/>
        <end position="32"/>
    </location>
</feature>
<accession>A0A7Z0BTP4</accession>
<keyword evidence="1" id="KW-0812">Transmembrane</keyword>
<reference evidence="2 3" key="1">
    <citation type="submission" date="2020-07" db="EMBL/GenBank/DDBJ databases">
        <title>Genomic Encyclopedia of Type Strains, Phase IV (KMG-IV): sequencing the most valuable type-strain genomes for metagenomic binning, comparative biology and taxonomic classification.</title>
        <authorList>
            <person name="Goeker M."/>
        </authorList>
    </citation>
    <scope>NUCLEOTIDE SEQUENCE [LARGE SCALE GENOMIC DNA]</scope>
    <source>
        <strain evidence="2 3">DSM 29043</strain>
    </source>
</reference>
<keyword evidence="3" id="KW-1185">Reference proteome</keyword>
<evidence type="ECO:0000313" key="2">
    <source>
        <dbReference type="EMBL" id="NYH94308.1"/>
    </source>
</evidence>
<sequence>MKALRGVLLVAGALALGMGLLWIGQGLGLVMWPESSFMLADRRWAINGAVLAGVGLVLIWAGRRR</sequence>
<name>A0A7Z0BTP4_9SPHN</name>
<comment type="caution">
    <text evidence="2">The sequence shown here is derived from an EMBL/GenBank/DDBJ whole genome shotgun (WGS) entry which is preliminary data.</text>
</comment>
<keyword evidence="2" id="KW-0645">Protease</keyword>
<gene>
    <name evidence="2" type="ORF">FHS75_000613</name>
</gene>
<dbReference type="AlphaFoldDB" id="A0A7Z0BTP4"/>
<dbReference type="RefSeq" id="WP_179405674.1">
    <property type="nucleotide sequence ID" value="NZ_BMGF01000001.1"/>
</dbReference>
<keyword evidence="1" id="KW-0472">Membrane</keyword>
<keyword evidence="1" id="KW-1133">Transmembrane helix</keyword>
<protein>
    <submittedName>
        <fullName evidence="2">Membrane protein implicated in regulation of membrane protease activity</fullName>
    </submittedName>
</protein>
<dbReference type="EMBL" id="JACBZF010000001">
    <property type="protein sequence ID" value="NYH94308.1"/>
    <property type="molecule type" value="Genomic_DNA"/>
</dbReference>
<evidence type="ECO:0000256" key="1">
    <source>
        <dbReference type="SAM" id="Phobius"/>
    </source>
</evidence>
<keyword evidence="2" id="KW-0378">Hydrolase</keyword>
<dbReference type="GO" id="GO:0006508">
    <property type="term" value="P:proteolysis"/>
    <property type="evidence" value="ECO:0007669"/>
    <property type="project" value="UniProtKB-KW"/>
</dbReference>
<proteinExistence type="predicted"/>
<dbReference type="GO" id="GO:0008233">
    <property type="term" value="F:peptidase activity"/>
    <property type="evidence" value="ECO:0007669"/>
    <property type="project" value="UniProtKB-KW"/>
</dbReference>
<feature type="transmembrane region" description="Helical" evidence="1">
    <location>
        <begin position="44"/>
        <end position="62"/>
    </location>
</feature>
<organism evidence="2 3">
    <name type="scientific">Novosphingobium marinum</name>
    <dbReference type="NCBI Taxonomy" id="1514948"/>
    <lineage>
        <taxon>Bacteria</taxon>
        <taxon>Pseudomonadati</taxon>
        <taxon>Pseudomonadota</taxon>
        <taxon>Alphaproteobacteria</taxon>
        <taxon>Sphingomonadales</taxon>
        <taxon>Sphingomonadaceae</taxon>
        <taxon>Novosphingobium</taxon>
    </lineage>
</organism>
<dbReference type="Proteomes" id="UP000522081">
    <property type="component" value="Unassembled WGS sequence"/>
</dbReference>
<evidence type="ECO:0000313" key="3">
    <source>
        <dbReference type="Proteomes" id="UP000522081"/>
    </source>
</evidence>